<keyword evidence="5" id="KW-1003">Cell membrane</keyword>
<keyword evidence="8" id="KW-0915">Sodium</keyword>
<dbReference type="InterPro" id="IPR018422">
    <property type="entry name" value="Cation/H_exchanger_CPA1"/>
</dbReference>
<evidence type="ECO:0000256" key="9">
    <source>
        <dbReference type="ARBA" id="ARBA00023065"/>
    </source>
</evidence>
<dbReference type="EMBL" id="CP036279">
    <property type="protein sequence ID" value="QDU61438.1"/>
    <property type="molecule type" value="Genomic_DNA"/>
</dbReference>
<evidence type="ECO:0000313" key="15">
    <source>
        <dbReference type="Proteomes" id="UP000317093"/>
    </source>
</evidence>
<feature type="transmembrane region" description="Helical" evidence="12">
    <location>
        <begin position="328"/>
        <end position="349"/>
    </location>
</feature>
<feature type="transmembrane region" description="Helical" evidence="12">
    <location>
        <begin position="392"/>
        <end position="413"/>
    </location>
</feature>
<feature type="transmembrane region" description="Helical" evidence="12">
    <location>
        <begin position="361"/>
        <end position="380"/>
    </location>
</feature>
<dbReference type="PANTHER" id="PTHR10110">
    <property type="entry name" value="SODIUM/HYDROGEN EXCHANGER"/>
    <property type="match status" value="1"/>
</dbReference>
<feature type="transmembrane region" description="Helical" evidence="12">
    <location>
        <begin position="106"/>
        <end position="126"/>
    </location>
</feature>
<sequence>MEWFNVLGIVVTVTAFASYVNQRFLKLPSSIGVMVFALALSLVHILWHQYGMMTEGTPFVDIDVADKVLGTIDFQTLVLNFMLGLLLFAGAVAIDVDELASEKWPVAAMAVIGTLVSTFGVGYLTWWLFSSTGADVDLIYCLLFGALISPTDPIAVLGIMRNACVPKKIELRVAGESLFNDGISVATFLILLGMAGGTSELTASSVVGIVGREMVGGVLFGLLIGSIATRMLDRSEEDELKILITLALVMGGYALASVLEVSAPLAIVIAGLLVGRRRAFNHVDEHGRLSPTATFWKLIDHVLNMLLFVLLGLEMIAIKFLFSDLLQGIAVIPVVLVARFLGILVSRMFHGVRRAFRLRTVFFMTWAGLRGGVSVALALSLPDWLHRDRVISVTYCVVVFSIVFQGLTISDFARWLRRCEAREDPSIVGHEADAEAGERA</sequence>
<evidence type="ECO:0000259" key="13">
    <source>
        <dbReference type="Pfam" id="PF00999"/>
    </source>
</evidence>
<keyword evidence="9" id="KW-0406">Ion transport</keyword>
<feature type="transmembrane region" description="Helical" evidence="12">
    <location>
        <begin position="74"/>
        <end position="94"/>
    </location>
</feature>
<dbReference type="Proteomes" id="UP000317093">
    <property type="component" value="Chromosome"/>
</dbReference>
<dbReference type="PANTHER" id="PTHR10110:SF195">
    <property type="entry name" value="NA(+)_H(+) ANTIPORTER NHAS2"/>
    <property type="match status" value="1"/>
</dbReference>
<dbReference type="GO" id="GO:0098719">
    <property type="term" value="P:sodium ion import across plasma membrane"/>
    <property type="evidence" value="ECO:0007669"/>
    <property type="project" value="TreeGrafter"/>
</dbReference>
<evidence type="ECO:0000256" key="4">
    <source>
        <dbReference type="ARBA" id="ARBA00022449"/>
    </source>
</evidence>
<dbReference type="Gene3D" id="6.10.140.1330">
    <property type="match status" value="1"/>
</dbReference>
<evidence type="ECO:0000256" key="10">
    <source>
        <dbReference type="ARBA" id="ARBA00023136"/>
    </source>
</evidence>
<evidence type="ECO:0000256" key="5">
    <source>
        <dbReference type="ARBA" id="ARBA00022475"/>
    </source>
</evidence>
<dbReference type="InterPro" id="IPR006153">
    <property type="entry name" value="Cation/H_exchanger_TM"/>
</dbReference>
<evidence type="ECO:0000256" key="12">
    <source>
        <dbReference type="SAM" id="Phobius"/>
    </source>
</evidence>
<evidence type="ECO:0000256" key="1">
    <source>
        <dbReference type="ARBA" id="ARBA00004651"/>
    </source>
</evidence>
<evidence type="ECO:0000256" key="7">
    <source>
        <dbReference type="ARBA" id="ARBA00022989"/>
    </source>
</evidence>
<accession>A0A518B379</accession>
<gene>
    <name evidence="14" type="primary">nhaP_2</name>
    <name evidence="14" type="ORF">Pan216_22950</name>
</gene>
<keyword evidence="7 12" id="KW-1133">Transmembrane helix</keyword>
<keyword evidence="10 12" id="KW-0472">Membrane</keyword>
<feature type="domain" description="Cation/H+ exchanger transmembrane" evidence="13">
    <location>
        <begin position="13"/>
        <end position="414"/>
    </location>
</feature>
<feature type="transmembrane region" description="Helical" evidence="12">
    <location>
        <begin position="6"/>
        <end position="24"/>
    </location>
</feature>
<dbReference type="Pfam" id="PF00999">
    <property type="entry name" value="Na_H_Exchanger"/>
    <property type="match status" value="1"/>
</dbReference>
<comment type="subcellular location">
    <subcellularLocation>
        <location evidence="1">Cell membrane</location>
        <topology evidence="1">Multi-pass membrane protein</topology>
    </subcellularLocation>
</comment>
<evidence type="ECO:0000313" key="14">
    <source>
        <dbReference type="EMBL" id="QDU61438.1"/>
    </source>
</evidence>
<dbReference type="RefSeq" id="WP_419193514.1">
    <property type="nucleotide sequence ID" value="NZ_CP036279.1"/>
</dbReference>
<dbReference type="GO" id="GO:0015386">
    <property type="term" value="F:potassium:proton antiporter activity"/>
    <property type="evidence" value="ECO:0007669"/>
    <property type="project" value="TreeGrafter"/>
</dbReference>
<evidence type="ECO:0000256" key="3">
    <source>
        <dbReference type="ARBA" id="ARBA00022448"/>
    </source>
</evidence>
<feature type="transmembrane region" description="Helical" evidence="12">
    <location>
        <begin position="240"/>
        <end position="256"/>
    </location>
</feature>
<dbReference type="GO" id="GO:0005886">
    <property type="term" value="C:plasma membrane"/>
    <property type="evidence" value="ECO:0007669"/>
    <property type="project" value="UniProtKB-SubCell"/>
</dbReference>
<dbReference type="AlphaFoldDB" id="A0A518B379"/>
<organism evidence="14 15">
    <name type="scientific">Kolteria novifilia</name>
    <dbReference type="NCBI Taxonomy" id="2527975"/>
    <lineage>
        <taxon>Bacteria</taxon>
        <taxon>Pseudomonadati</taxon>
        <taxon>Planctomycetota</taxon>
        <taxon>Planctomycetia</taxon>
        <taxon>Kolteriales</taxon>
        <taxon>Kolteriaceae</taxon>
        <taxon>Kolteria</taxon>
    </lineage>
</organism>
<feature type="transmembrane region" description="Helical" evidence="12">
    <location>
        <begin position="301"/>
        <end position="322"/>
    </location>
</feature>
<feature type="transmembrane region" description="Helical" evidence="12">
    <location>
        <begin position="31"/>
        <end position="50"/>
    </location>
</feature>
<evidence type="ECO:0000256" key="11">
    <source>
        <dbReference type="ARBA" id="ARBA00023201"/>
    </source>
</evidence>
<keyword evidence="15" id="KW-1185">Reference proteome</keyword>
<keyword evidence="11" id="KW-0739">Sodium transport</keyword>
<evidence type="ECO:0000256" key="6">
    <source>
        <dbReference type="ARBA" id="ARBA00022692"/>
    </source>
</evidence>
<dbReference type="KEGG" id="knv:Pan216_22950"/>
<evidence type="ECO:0000256" key="8">
    <source>
        <dbReference type="ARBA" id="ARBA00023053"/>
    </source>
</evidence>
<proteinExistence type="inferred from homology"/>
<keyword evidence="4" id="KW-0050">Antiport</keyword>
<protein>
    <submittedName>
        <fullName evidence="14">Na(+)/H(+) antiporter NhaP</fullName>
    </submittedName>
</protein>
<dbReference type="GO" id="GO:0015385">
    <property type="term" value="F:sodium:proton antiporter activity"/>
    <property type="evidence" value="ECO:0007669"/>
    <property type="project" value="InterPro"/>
</dbReference>
<comment type="similarity">
    <text evidence="2">Belongs to the monovalent cation:proton antiporter 1 (CPA1) transporter (TC 2.A.36) family.</text>
</comment>
<dbReference type="GO" id="GO:0051453">
    <property type="term" value="P:regulation of intracellular pH"/>
    <property type="evidence" value="ECO:0007669"/>
    <property type="project" value="TreeGrafter"/>
</dbReference>
<reference evidence="14 15" key="1">
    <citation type="submission" date="2019-02" db="EMBL/GenBank/DDBJ databases">
        <title>Deep-cultivation of Planctomycetes and their phenomic and genomic characterization uncovers novel biology.</title>
        <authorList>
            <person name="Wiegand S."/>
            <person name="Jogler M."/>
            <person name="Boedeker C."/>
            <person name="Pinto D."/>
            <person name="Vollmers J."/>
            <person name="Rivas-Marin E."/>
            <person name="Kohn T."/>
            <person name="Peeters S.H."/>
            <person name="Heuer A."/>
            <person name="Rast P."/>
            <person name="Oberbeckmann S."/>
            <person name="Bunk B."/>
            <person name="Jeske O."/>
            <person name="Meyerdierks A."/>
            <person name="Storesund J.E."/>
            <person name="Kallscheuer N."/>
            <person name="Luecker S."/>
            <person name="Lage O.M."/>
            <person name="Pohl T."/>
            <person name="Merkel B.J."/>
            <person name="Hornburger P."/>
            <person name="Mueller R.-W."/>
            <person name="Bruemmer F."/>
            <person name="Labrenz M."/>
            <person name="Spormann A.M."/>
            <person name="Op den Camp H."/>
            <person name="Overmann J."/>
            <person name="Amann R."/>
            <person name="Jetten M.S.M."/>
            <person name="Mascher T."/>
            <person name="Medema M.H."/>
            <person name="Devos D.P."/>
            <person name="Kaster A.-K."/>
            <person name="Ovreas L."/>
            <person name="Rohde M."/>
            <person name="Galperin M.Y."/>
            <person name="Jogler C."/>
        </authorList>
    </citation>
    <scope>NUCLEOTIDE SEQUENCE [LARGE SCALE GENOMIC DNA]</scope>
    <source>
        <strain evidence="14 15">Pan216</strain>
    </source>
</reference>
<feature type="transmembrane region" description="Helical" evidence="12">
    <location>
        <begin position="138"/>
        <end position="157"/>
    </location>
</feature>
<keyword evidence="3" id="KW-0813">Transport</keyword>
<name>A0A518B379_9BACT</name>
<keyword evidence="6 12" id="KW-0812">Transmembrane</keyword>
<evidence type="ECO:0000256" key="2">
    <source>
        <dbReference type="ARBA" id="ARBA00007367"/>
    </source>
</evidence>
<feature type="transmembrane region" description="Helical" evidence="12">
    <location>
        <begin position="209"/>
        <end position="228"/>
    </location>
</feature>